<evidence type="ECO:0000313" key="13">
    <source>
        <dbReference type="EMBL" id="TBU99715.1"/>
    </source>
</evidence>
<dbReference type="SUPFAM" id="SSF54523">
    <property type="entry name" value="Pili subunits"/>
    <property type="match status" value="1"/>
</dbReference>
<dbReference type="Gene3D" id="1.10.40.60">
    <property type="entry name" value="EpsJ-like"/>
    <property type="match status" value="2"/>
</dbReference>
<comment type="subcellular location">
    <subcellularLocation>
        <location evidence="1 10">Cell inner membrane</location>
    </subcellularLocation>
</comment>
<keyword evidence="7" id="KW-0653">Protein transport</keyword>
<protein>
    <recommendedName>
        <fullName evidence="10">Type II secretion system protein K</fullName>
    </recommendedName>
</protein>
<feature type="domain" description="T2SS protein K second SAM-like" evidence="11">
    <location>
        <begin position="213"/>
        <end position="271"/>
    </location>
</feature>
<evidence type="ECO:0000256" key="3">
    <source>
        <dbReference type="ARBA" id="ARBA00022448"/>
    </source>
</evidence>
<evidence type="ECO:0000256" key="4">
    <source>
        <dbReference type="ARBA" id="ARBA00022475"/>
    </source>
</evidence>
<keyword evidence="9 10" id="KW-0472">Membrane</keyword>
<name>A0ABY1Z3R9_9GAMM</name>
<keyword evidence="4 10" id="KW-1003">Cell membrane</keyword>
<evidence type="ECO:0000256" key="8">
    <source>
        <dbReference type="ARBA" id="ARBA00022989"/>
    </source>
</evidence>
<dbReference type="NCBIfam" id="NF037980">
    <property type="entry name" value="T2SS_GspK"/>
    <property type="match status" value="1"/>
</dbReference>
<dbReference type="EMBL" id="QJUM01000043">
    <property type="protein sequence ID" value="TBU99715.1"/>
    <property type="molecule type" value="Genomic_DNA"/>
</dbReference>
<dbReference type="PIRSF" id="PIRSF002786">
    <property type="entry name" value="XcpX"/>
    <property type="match status" value="1"/>
</dbReference>
<organism evidence="13 14">
    <name type="scientific">Phytopseudomonas dryadis</name>
    <dbReference type="NCBI Taxonomy" id="2487520"/>
    <lineage>
        <taxon>Bacteria</taxon>
        <taxon>Pseudomonadati</taxon>
        <taxon>Pseudomonadota</taxon>
        <taxon>Gammaproteobacteria</taxon>
        <taxon>Pseudomonadales</taxon>
        <taxon>Pseudomonadaceae</taxon>
        <taxon>Phytopseudomonas</taxon>
    </lineage>
</organism>
<sequence length="327" mass="35880">MKRSQRGMALITVLLVVSIVTVVCAGLVARQQLSIRQSANQIALRQAWHYALGGEALGQAVLLRDLKEAGTDPRTPVDHPMEPWARPLPAFPIEQGEIGVQIDDLAGRFNLNSLVREGKVDRLAVERFKRLLSSLRIDEPYADRLVDWLDEDQQINGEYGAEDQQYLLAQPPYRSAGRNLQDVSELRLLLGMSEAHYRALQPYVAAIPPWAPLNVNTASALVLSCLADNLEPATAQALVNARGKDGYKDIRSFLDQPAMAGTGVRASGLSVGSGFFQVRSEVRLADRRLVLLSTLARDAKGEIRVLKRDLGQPGWAESVSAAAQELE</sequence>
<gene>
    <name evidence="13" type="ORF">DNK34_24045</name>
</gene>
<evidence type="ECO:0000256" key="1">
    <source>
        <dbReference type="ARBA" id="ARBA00004533"/>
    </source>
</evidence>
<evidence type="ECO:0000259" key="11">
    <source>
        <dbReference type="Pfam" id="PF03934"/>
    </source>
</evidence>
<proteinExistence type="inferred from homology"/>
<dbReference type="PANTHER" id="PTHR38831">
    <property type="entry name" value="TYPE II SECRETION SYSTEM PROTEIN K"/>
    <property type="match status" value="1"/>
</dbReference>
<evidence type="ECO:0000256" key="6">
    <source>
        <dbReference type="ARBA" id="ARBA00022692"/>
    </source>
</evidence>
<evidence type="ECO:0000256" key="7">
    <source>
        <dbReference type="ARBA" id="ARBA00022927"/>
    </source>
</evidence>
<dbReference type="Proteomes" id="UP000291334">
    <property type="component" value="Unassembled WGS sequence"/>
</dbReference>
<dbReference type="PANTHER" id="PTHR38831:SF1">
    <property type="entry name" value="TYPE II SECRETION SYSTEM PROTEIN K-RELATED"/>
    <property type="match status" value="1"/>
</dbReference>
<keyword evidence="8" id="KW-1133">Transmembrane helix</keyword>
<keyword evidence="14" id="KW-1185">Reference proteome</keyword>
<evidence type="ECO:0000256" key="2">
    <source>
        <dbReference type="ARBA" id="ARBA00007246"/>
    </source>
</evidence>
<accession>A0ABY1Z3R9</accession>
<keyword evidence="5 10" id="KW-0997">Cell inner membrane</keyword>
<dbReference type="InterPro" id="IPR005628">
    <property type="entry name" value="GspK"/>
</dbReference>
<reference evidence="13 14" key="1">
    <citation type="submission" date="2018-06" db="EMBL/GenBank/DDBJ databases">
        <title>Three novel Pseudomonas species isolated from symptomatic oak.</title>
        <authorList>
            <person name="Bueno-Gonzalez V."/>
            <person name="Brady C."/>
        </authorList>
    </citation>
    <scope>NUCLEOTIDE SEQUENCE [LARGE SCALE GENOMIC DNA]</scope>
    <source>
        <strain evidence="13 14">P26B</strain>
    </source>
</reference>
<evidence type="ECO:0000259" key="12">
    <source>
        <dbReference type="Pfam" id="PF21687"/>
    </source>
</evidence>
<keyword evidence="3 10" id="KW-0813">Transport</keyword>
<dbReference type="InterPro" id="IPR038072">
    <property type="entry name" value="GspK_central_sf"/>
</dbReference>
<dbReference type="Pfam" id="PF03934">
    <property type="entry name" value="T2SSK"/>
    <property type="match status" value="1"/>
</dbReference>
<keyword evidence="6" id="KW-0812">Transmembrane</keyword>
<comment type="caution">
    <text evidence="13">The sequence shown here is derived from an EMBL/GenBank/DDBJ whole genome shotgun (WGS) entry which is preliminary data.</text>
</comment>
<dbReference type="Gene3D" id="3.30.1300.30">
    <property type="entry name" value="GSPII I/J protein-like"/>
    <property type="match status" value="1"/>
</dbReference>
<dbReference type="SUPFAM" id="SSF158544">
    <property type="entry name" value="GspK insert domain-like"/>
    <property type="match status" value="2"/>
</dbReference>
<evidence type="ECO:0000313" key="14">
    <source>
        <dbReference type="Proteomes" id="UP000291334"/>
    </source>
</evidence>
<dbReference type="InterPro" id="IPR049031">
    <property type="entry name" value="T2SSK_SAM-like_1st"/>
</dbReference>
<evidence type="ECO:0000256" key="9">
    <source>
        <dbReference type="ARBA" id="ARBA00023136"/>
    </source>
</evidence>
<comment type="similarity">
    <text evidence="2 10">Belongs to the GSP K family.</text>
</comment>
<dbReference type="InterPro" id="IPR049179">
    <property type="entry name" value="T2SSK_SAM-like_2nd"/>
</dbReference>
<evidence type="ECO:0000256" key="5">
    <source>
        <dbReference type="ARBA" id="ARBA00022519"/>
    </source>
</evidence>
<feature type="domain" description="T2SS protein K first SAM-like" evidence="12">
    <location>
        <begin position="107"/>
        <end position="208"/>
    </location>
</feature>
<dbReference type="Pfam" id="PF21687">
    <property type="entry name" value="T2SSK_1st"/>
    <property type="match status" value="1"/>
</dbReference>
<evidence type="ECO:0000256" key="10">
    <source>
        <dbReference type="PIRNR" id="PIRNR002786"/>
    </source>
</evidence>
<dbReference type="InterPro" id="IPR045584">
    <property type="entry name" value="Pilin-like"/>
</dbReference>